<evidence type="ECO:0000256" key="3">
    <source>
        <dbReference type="ARBA" id="ARBA00020392"/>
    </source>
</evidence>
<name>A0ABW5RWT4_9BACI</name>
<keyword evidence="11" id="KW-0282">Flagellum</keyword>
<dbReference type="Proteomes" id="UP001597506">
    <property type="component" value="Unassembled WGS sequence"/>
</dbReference>
<protein>
    <recommendedName>
        <fullName evidence="3">Flagellar FliJ protein</fullName>
    </recommendedName>
</protein>
<evidence type="ECO:0000313" key="11">
    <source>
        <dbReference type="EMBL" id="MFD2682830.1"/>
    </source>
</evidence>
<evidence type="ECO:0000256" key="6">
    <source>
        <dbReference type="ARBA" id="ARBA00022500"/>
    </source>
</evidence>
<comment type="subcellular location">
    <subcellularLocation>
        <location evidence="1">Cell membrane</location>
        <topology evidence="1">Peripheral membrane protein</topology>
        <orientation evidence="1">Cytoplasmic side</orientation>
    </subcellularLocation>
</comment>
<dbReference type="Pfam" id="PF02050">
    <property type="entry name" value="FliJ"/>
    <property type="match status" value="1"/>
</dbReference>
<keyword evidence="11" id="KW-0969">Cilium</keyword>
<comment type="caution">
    <text evidence="11">The sequence shown here is derived from an EMBL/GenBank/DDBJ whole genome shotgun (WGS) entry which is preliminary data.</text>
</comment>
<evidence type="ECO:0000256" key="4">
    <source>
        <dbReference type="ARBA" id="ARBA00022448"/>
    </source>
</evidence>
<dbReference type="Gene3D" id="1.10.287.1700">
    <property type="match status" value="1"/>
</dbReference>
<dbReference type="EMBL" id="JBHUMF010000031">
    <property type="protein sequence ID" value="MFD2682830.1"/>
    <property type="molecule type" value="Genomic_DNA"/>
</dbReference>
<organism evidence="11 12">
    <name type="scientific">Bacillus seohaeanensis</name>
    <dbReference type="NCBI Taxonomy" id="284580"/>
    <lineage>
        <taxon>Bacteria</taxon>
        <taxon>Bacillati</taxon>
        <taxon>Bacillota</taxon>
        <taxon>Bacilli</taxon>
        <taxon>Bacillales</taxon>
        <taxon>Bacillaceae</taxon>
        <taxon>Bacillus</taxon>
    </lineage>
</organism>
<keyword evidence="7" id="KW-1005">Bacterial flagellum biogenesis</keyword>
<evidence type="ECO:0000256" key="1">
    <source>
        <dbReference type="ARBA" id="ARBA00004413"/>
    </source>
</evidence>
<evidence type="ECO:0000256" key="8">
    <source>
        <dbReference type="ARBA" id="ARBA00022927"/>
    </source>
</evidence>
<evidence type="ECO:0000256" key="7">
    <source>
        <dbReference type="ARBA" id="ARBA00022795"/>
    </source>
</evidence>
<dbReference type="InterPro" id="IPR053716">
    <property type="entry name" value="Flag_assembly_chemotaxis_eff"/>
</dbReference>
<keyword evidence="9" id="KW-0472">Membrane</keyword>
<keyword evidence="10" id="KW-1006">Bacterial flagellum protein export</keyword>
<comment type="similarity">
    <text evidence="2">Belongs to the FliJ family.</text>
</comment>
<gene>
    <name evidence="11" type="primary">fliJ</name>
    <name evidence="11" type="ORF">ACFSUL_18980</name>
</gene>
<dbReference type="NCBIfam" id="TIGR02473">
    <property type="entry name" value="flagell_FliJ"/>
    <property type="match status" value="1"/>
</dbReference>
<dbReference type="InterPro" id="IPR012823">
    <property type="entry name" value="Flagell_FliJ"/>
</dbReference>
<keyword evidence="12" id="KW-1185">Reference proteome</keyword>
<sequence>MSYEFKFQKILSLKEREKDEAHNVYKESVAKFEEVAEKLYTYLKKKENIEAFQLDKLQTGLSVQDIRHHQQFIMNLEKTISYFQEQVMQARSRMYWYEEKLTEMNVEVKKYEKLKEKDFNVFLQAIKNDEGKQLDEVSVTQFMNRGIR</sequence>
<evidence type="ECO:0000256" key="5">
    <source>
        <dbReference type="ARBA" id="ARBA00022475"/>
    </source>
</evidence>
<keyword evidence="6" id="KW-0145">Chemotaxis</keyword>
<accession>A0ABW5RWT4</accession>
<dbReference type="RefSeq" id="WP_377937494.1">
    <property type="nucleotide sequence ID" value="NZ_JBHUMF010000031.1"/>
</dbReference>
<keyword evidence="4" id="KW-0813">Transport</keyword>
<keyword evidence="8" id="KW-0653">Protein transport</keyword>
<evidence type="ECO:0000256" key="9">
    <source>
        <dbReference type="ARBA" id="ARBA00023136"/>
    </source>
</evidence>
<keyword evidence="5" id="KW-1003">Cell membrane</keyword>
<proteinExistence type="inferred from homology"/>
<evidence type="ECO:0000313" key="12">
    <source>
        <dbReference type="Proteomes" id="UP001597506"/>
    </source>
</evidence>
<keyword evidence="11" id="KW-0966">Cell projection</keyword>
<evidence type="ECO:0000256" key="10">
    <source>
        <dbReference type="ARBA" id="ARBA00023225"/>
    </source>
</evidence>
<reference evidence="12" key="1">
    <citation type="journal article" date="2019" name="Int. J. Syst. Evol. Microbiol.">
        <title>The Global Catalogue of Microorganisms (GCM) 10K type strain sequencing project: providing services to taxonomists for standard genome sequencing and annotation.</title>
        <authorList>
            <consortium name="The Broad Institute Genomics Platform"/>
            <consortium name="The Broad Institute Genome Sequencing Center for Infectious Disease"/>
            <person name="Wu L."/>
            <person name="Ma J."/>
        </authorList>
    </citation>
    <scope>NUCLEOTIDE SEQUENCE [LARGE SCALE GENOMIC DNA]</scope>
    <source>
        <strain evidence="12">KCTC 3913</strain>
    </source>
</reference>
<evidence type="ECO:0000256" key="2">
    <source>
        <dbReference type="ARBA" id="ARBA00010004"/>
    </source>
</evidence>